<evidence type="ECO:0000313" key="3">
    <source>
        <dbReference type="Proteomes" id="UP000198915"/>
    </source>
</evidence>
<organism evidence="2 3">
    <name type="scientific">Brevibacillus centrosporus</name>
    <dbReference type="NCBI Taxonomy" id="54910"/>
    <lineage>
        <taxon>Bacteria</taxon>
        <taxon>Bacillati</taxon>
        <taxon>Bacillota</taxon>
        <taxon>Bacilli</taxon>
        <taxon>Bacillales</taxon>
        <taxon>Paenibacillaceae</taxon>
        <taxon>Brevibacillus</taxon>
    </lineage>
</organism>
<keyword evidence="3" id="KW-1185">Reference proteome</keyword>
<dbReference type="AlphaFoldDB" id="A0A1I3XWL0"/>
<keyword evidence="1" id="KW-0732">Signal</keyword>
<dbReference type="NCBIfam" id="TIGR04088">
    <property type="entry name" value="cognate_SipW"/>
    <property type="match status" value="1"/>
</dbReference>
<gene>
    <name evidence="2" type="ORF">SAMN05518846_110114</name>
</gene>
<dbReference type="GeneID" id="301128561"/>
<feature type="chain" id="PRO_5038622385" evidence="1">
    <location>
        <begin position="25"/>
        <end position="267"/>
    </location>
</feature>
<accession>A0A1I3XWL0</accession>
<sequence length="267" mass="28755">MKKIAVLAVAAVLAVGGSIGSATYALFTSEAQNTNNSFKSGTLSLSTHRNDVPVDGPMFYQNDSADGRMGTGYWAPKDSHTRAMFIKNTGSLDAKLTHITAVPAGNETDALKFGEQAMVTVASFKTSNNKALDTTAAAKLNEEVDKEFKKLLNGNFWQKLQAVGLQAATAEVREELLDWTYRVNSNGESVTVGISDIFIGSLKDLYNGGSGQDTKVPNLILPAGQTMQLSYTVTFLDDAGQSFKNNDIRGTTVDFGFVNKFEQVKNN</sequence>
<feature type="signal peptide" evidence="1">
    <location>
        <begin position="1"/>
        <end position="24"/>
    </location>
</feature>
<evidence type="ECO:0000313" key="2">
    <source>
        <dbReference type="EMBL" id="SFK23892.1"/>
    </source>
</evidence>
<dbReference type="InterPro" id="IPR023833">
    <property type="entry name" value="Signal_pept_SipW-depend-type"/>
</dbReference>
<reference evidence="3" key="1">
    <citation type="submission" date="2016-10" db="EMBL/GenBank/DDBJ databases">
        <authorList>
            <person name="Varghese N."/>
            <person name="Submissions S."/>
        </authorList>
    </citation>
    <scope>NUCLEOTIDE SEQUENCE [LARGE SCALE GENOMIC DNA]</scope>
    <source>
        <strain evidence="3">OK042</strain>
    </source>
</reference>
<protein>
    <submittedName>
        <fullName evidence="2">Spore coat-associated protein N</fullName>
    </submittedName>
</protein>
<evidence type="ECO:0000256" key="1">
    <source>
        <dbReference type="SAM" id="SignalP"/>
    </source>
</evidence>
<proteinExistence type="predicted"/>
<name>A0A1I3XWL0_9BACL</name>
<dbReference type="EMBL" id="FORT01000010">
    <property type="protein sequence ID" value="SFK23892.1"/>
    <property type="molecule type" value="Genomic_DNA"/>
</dbReference>
<dbReference type="Proteomes" id="UP000198915">
    <property type="component" value="Unassembled WGS sequence"/>
</dbReference>
<dbReference type="RefSeq" id="WP_092270789.1">
    <property type="nucleotide sequence ID" value="NZ_CP176856.1"/>
</dbReference>